<sequence>MLVSLKQRITQKVELSALSTGHLNVSIFVTFLFFEPFRMIEW</sequence>
<dbReference type="Proteomes" id="UP000268696">
    <property type="component" value="Chromosome"/>
</dbReference>
<gene>
    <name evidence="1" type="ORF">C4K03_5167</name>
</gene>
<proteinExistence type="predicted"/>
<protein>
    <submittedName>
        <fullName evidence="1">Uncharacterized protein</fullName>
    </submittedName>
</protein>
<name>A0A3G7UFG0_9PSED</name>
<dbReference type="AlphaFoldDB" id="A0A3G7UFG0"/>
<accession>A0A3G7UFG0</accession>
<dbReference type="EMBL" id="CP027754">
    <property type="protein sequence ID" value="AZE57292.1"/>
    <property type="molecule type" value="Genomic_DNA"/>
</dbReference>
<reference evidence="1 2" key="1">
    <citation type="submission" date="2018-03" db="EMBL/GenBank/DDBJ databases">
        <title>Diversity of phytobeneficial traits revealed by whole-genome analysis of worldwide-isolated phenazine-producing Pseudomonas spp.</title>
        <authorList>
            <person name="Biessy A."/>
            <person name="Novinscak A."/>
            <person name="Blom J."/>
            <person name="Leger G."/>
            <person name="Thomashow L.S."/>
            <person name="Cazorla F.M."/>
            <person name="Josic D."/>
            <person name="Filion M."/>
        </authorList>
    </citation>
    <scope>NUCLEOTIDE SEQUENCE [LARGE SCALE GENOMIC DNA]</scope>
    <source>
        <strain evidence="1 2">30B</strain>
    </source>
</reference>
<evidence type="ECO:0000313" key="2">
    <source>
        <dbReference type="Proteomes" id="UP000268696"/>
    </source>
</evidence>
<organism evidence="1 2">
    <name type="scientific">Pseudomonas synxantha</name>
    <dbReference type="NCBI Taxonomy" id="47883"/>
    <lineage>
        <taxon>Bacteria</taxon>
        <taxon>Pseudomonadati</taxon>
        <taxon>Pseudomonadota</taxon>
        <taxon>Gammaproteobacteria</taxon>
        <taxon>Pseudomonadales</taxon>
        <taxon>Pseudomonadaceae</taxon>
        <taxon>Pseudomonas</taxon>
    </lineage>
</organism>
<evidence type="ECO:0000313" key="1">
    <source>
        <dbReference type="EMBL" id="AZE57292.1"/>
    </source>
</evidence>